<dbReference type="Proteomes" id="UP001162131">
    <property type="component" value="Unassembled WGS sequence"/>
</dbReference>
<dbReference type="AlphaFoldDB" id="A0AAU9IS60"/>
<proteinExistence type="predicted"/>
<evidence type="ECO:0000256" key="1">
    <source>
        <dbReference type="SAM" id="MobiDB-lite"/>
    </source>
</evidence>
<comment type="caution">
    <text evidence="2">The sequence shown here is derived from an EMBL/GenBank/DDBJ whole genome shotgun (WGS) entry which is preliminary data.</text>
</comment>
<gene>
    <name evidence="2" type="ORF">BSTOLATCC_MIC14686</name>
</gene>
<keyword evidence="3" id="KW-1185">Reference proteome</keyword>
<organism evidence="2 3">
    <name type="scientific">Blepharisma stoltei</name>
    <dbReference type="NCBI Taxonomy" id="1481888"/>
    <lineage>
        <taxon>Eukaryota</taxon>
        <taxon>Sar</taxon>
        <taxon>Alveolata</taxon>
        <taxon>Ciliophora</taxon>
        <taxon>Postciliodesmatophora</taxon>
        <taxon>Heterotrichea</taxon>
        <taxon>Heterotrichida</taxon>
        <taxon>Blepharismidae</taxon>
        <taxon>Blepharisma</taxon>
    </lineage>
</organism>
<feature type="compositionally biased region" description="Basic residues" evidence="1">
    <location>
        <begin position="9"/>
        <end position="19"/>
    </location>
</feature>
<feature type="compositionally biased region" description="Polar residues" evidence="1">
    <location>
        <begin position="55"/>
        <end position="75"/>
    </location>
</feature>
<dbReference type="EMBL" id="CAJZBQ010000014">
    <property type="protein sequence ID" value="CAG9315942.1"/>
    <property type="molecule type" value="Genomic_DNA"/>
</dbReference>
<feature type="region of interest" description="Disordered" evidence="1">
    <location>
        <begin position="33"/>
        <end position="83"/>
    </location>
</feature>
<evidence type="ECO:0000313" key="2">
    <source>
        <dbReference type="EMBL" id="CAG9315942.1"/>
    </source>
</evidence>
<sequence length="250" mass="28492">MGSGSSKNNKQKQSVKVKIPKFQVADLRAPVAYPQMPIPSAPPLDTEQDELLRNASPQKEPTIPRSQQIPQPKNSNENEDPDILFDENPEVQEIQGNQPTDLSSVPQFSSQSCTLQGKWSYHMELSEIYFPESISNYIEKDFILGNIRSKFEFSGSQAEIIFQESLMTLNGISGEKLIYPISRSSSNKEKYWWYANDQSARPIIKEIEEILNSTEWIFIYSLDGVVYQINLHKKSMIEMKTGLVRNLVIA</sequence>
<name>A0AAU9IS60_9CILI</name>
<accession>A0AAU9IS60</accession>
<evidence type="ECO:0000313" key="3">
    <source>
        <dbReference type="Proteomes" id="UP001162131"/>
    </source>
</evidence>
<protein>
    <submittedName>
        <fullName evidence="2">Uncharacterized protein</fullName>
    </submittedName>
</protein>
<reference evidence="2" key="1">
    <citation type="submission" date="2021-09" db="EMBL/GenBank/DDBJ databases">
        <authorList>
            <consortium name="AG Swart"/>
            <person name="Singh M."/>
            <person name="Singh A."/>
            <person name="Seah K."/>
            <person name="Emmerich C."/>
        </authorList>
    </citation>
    <scope>NUCLEOTIDE SEQUENCE</scope>
    <source>
        <strain evidence="2">ATCC30299</strain>
    </source>
</reference>
<feature type="region of interest" description="Disordered" evidence="1">
    <location>
        <begin position="1"/>
        <end position="21"/>
    </location>
</feature>